<protein>
    <recommendedName>
        <fullName evidence="3">Phage major capsid protein</fullName>
    </recommendedName>
</protein>
<dbReference type="InterPro" id="IPR045565">
    <property type="entry name" value="Phage_capsid_2"/>
</dbReference>
<dbReference type="RefSeq" id="WP_109902965.1">
    <property type="nucleotide sequence ID" value="NZ_QGLE01000002.1"/>
</dbReference>
<evidence type="ECO:0008006" key="3">
    <source>
        <dbReference type="Google" id="ProtNLM"/>
    </source>
</evidence>
<gene>
    <name evidence="1" type="ORF">DKG74_04210</name>
</gene>
<dbReference type="OrthoDB" id="7548801at2"/>
<name>A0A317EDI0_9PROT</name>
<proteinExistence type="predicted"/>
<evidence type="ECO:0000313" key="2">
    <source>
        <dbReference type="Proteomes" id="UP000245461"/>
    </source>
</evidence>
<sequence length="300" mass="32835">MSDIIPAHLAPTFNTALELLLQQRGSLLRAYVQPGNQMGEGAQYINQIGKADPAEKNAPRLSATPNMNVPGTARWVYPNTFDWGTLIDKRDKLFQITDPQSGYLEAASLEMGRQIDGEIIRAVFDVARTGKNGATTVPFPAGNVVGKDVGGTASGLNVAKLRAAKKLLLKNFVNINEKPILVVTAEQHDNLLADPQINSKDYNERPVLVDGQISQFMGFQFVHCELSALPDGDTWTLSGNDRKCPFWVPSGVHLNAWQEVQTKIDQRPDLKYATQLYTDMVLGGSRCEEGKVGAITCVEP</sequence>
<dbReference type="Proteomes" id="UP000245461">
    <property type="component" value="Unassembled WGS sequence"/>
</dbReference>
<dbReference type="Pfam" id="PF19821">
    <property type="entry name" value="Phage_capsid_2"/>
    <property type="match status" value="1"/>
</dbReference>
<evidence type="ECO:0000313" key="1">
    <source>
        <dbReference type="EMBL" id="PWR24979.1"/>
    </source>
</evidence>
<dbReference type="EMBL" id="QGLE01000002">
    <property type="protein sequence ID" value="PWR24979.1"/>
    <property type="molecule type" value="Genomic_DNA"/>
</dbReference>
<accession>A0A317EDI0</accession>
<reference evidence="1 2" key="1">
    <citation type="submission" date="2018-05" db="EMBL/GenBank/DDBJ databases">
        <title>Zavarzinia sp. HR-AS.</title>
        <authorList>
            <person name="Lee Y."/>
            <person name="Jeon C.O."/>
        </authorList>
    </citation>
    <scope>NUCLEOTIDE SEQUENCE [LARGE SCALE GENOMIC DNA]</scope>
    <source>
        <strain evidence="1 2">HR-AS</strain>
    </source>
</reference>
<dbReference type="AlphaFoldDB" id="A0A317EDI0"/>
<keyword evidence="2" id="KW-1185">Reference proteome</keyword>
<comment type="caution">
    <text evidence="1">The sequence shown here is derived from an EMBL/GenBank/DDBJ whole genome shotgun (WGS) entry which is preliminary data.</text>
</comment>
<organism evidence="1 2">
    <name type="scientific">Zavarzinia aquatilis</name>
    <dbReference type="NCBI Taxonomy" id="2211142"/>
    <lineage>
        <taxon>Bacteria</taxon>
        <taxon>Pseudomonadati</taxon>
        <taxon>Pseudomonadota</taxon>
        <taxon>Alphaproteobacteria</taxon>
        <taxon>Rhodospirillales</taxon>
        <taxon>Zavarziniaceae</taxon>
        <taxon>Zavarzinia</taxon>
    </lineage>
</organism>